<dbReference type="EMBL" id="FQWH01000015">
    <property type="protein sequence ID" value="SHH67440.1"/>
    <property type="molecule type" value="Genomic_DNA"/>
</dbReference>
<name>A0A1M5UWY7_FLAJO</name>
<dbReference type="InterPro" id="IPR016181">
    <property type="entry name" value="Acyl_CoA_acyltransferase"/>
</dbReference>
<dbReference type="GO" id="GO:0016740">
    <property type="term" value="F:transferase activity"/>
    <property type="evidence" value="ECO:0007669"/>
    <property type="project" value="UniProtKB-KW"/>
</dbReference>
<dbReference type="InterPro" id="IPR015421">
    <property type="entry name" value="PyrdxlP-dep_Trfase_major"/>
</dbReference>
<organism evidence="6 7">
    <name type="scientific">Flavobacterium johnsoniae</name>
    <name type="common">Cytophaga johnsonae</name>
    <dbReference type="NCBI Taxonomy" id="986"/>
    <lineage>
        <taxon>Bacteria</taxon>
        <taxon>Pseudomonadati</taxon>
        <taxon>Bacteroidota</taxon>
        <taxon>Flavobacteriia</taxon>
        <taxon>Flavobacteriales</taxon>
        <taxon>Flavobacteriaceae</taxon>
        <taxon>Flavobacterium</taxon>
    </lineage>
</organism>
<evidence type="ECO:0000256" key="2">
    <source>
        <dbReference type="ARBA" id="ARBA00005189"/>
    </source>
</evidence>
<dbReference type="AlphaFoldDB" id="A0A1M5UWY7"/>
<dbReference type="InterPro" id="IPR015422">
    <property type="entry name" value="PyrdxlP-dep_Trfase_small"/>
</dbReference>
<dbReference type="InterPro" id="IPR050087">
    <property type="entry name" value="AON_synthase_class-II"/>
</dbReference>
<dbReference type="SUPFAM" id="SSF55729">
    <property type="entry name" value="Acyl-CoA N-acyltransferases (Nat)"/>
    <property type="match status" value="1"/>
</dbReference>
<dbReference type="GO" id="GO:0030170">
    <property type="term" value="F:pyridoxal phosphate binding"/>
    <property type="evidence" value="ECO:0007669"/>
    <property type="project" value="InterPro"/>
</dbReference>
<dbReference type="PANTHER" id="PTHR13693">
    <property type="entry name" value="CLASS II AMINOTRANSFERASE/8-AMINO-7-OXONONANOATE SYNTHASE"/>
    <property type="match status" value="1"/>
</dbReference>
<evidence type="ECO:0000313" key="6">
    <source>
        <dbReference type="EMBL" id="SHH67440.1"/>
    </source>
</evidence>
<dbReference type="SUPFAM" id="SSF53383">
    <property type="entry name" value="PLP-dependent transferases"/>
    <property type="match status" value="1"/>
</dbReference>
<dbReference type="PROSITE" id="PS00599">
    <property type="entry name" value="AA_TRANSFER_CLASS_2"/>
    <property type="match status" value="1"/>
</dbReference>
<keyword evidence="3" id="KW-0808">Transferase</keyword>
<comment type="pathway">
    <text evidence="2">Lipid metabolism.</text>
</comment>
<reference evidence="6 7" key="1">
    <citation type="submission" date="2016-11" db="EMBL/GenBank/DDBJ databases">
        <authorList>
            <person name="Jaros S."/>
            <person name="Januszkiewicz K."/>
            <person name="Wedrychowicz H."/>
        </authorList>
    </citation>
    <scope>NUCLEOTIDE SEQUENCE [LARGE SCALE GENOMIC DNA]</scope>
    <source>
        <strain evidence="6 7">DSM 6792</strain>
    </source>
</reference>
<protein>
    <submittedName>
        <fullName evidence="6">7-keto-8-aminopelargonate synthetase</fullName>
    </submittedName>
</protein>
<dbReference type="Gene3D" id="3.90.1150.10">
    <property type="entry name" value="Aspartate Aminotransferase, domain 1"/>
    <property type="match status" value="1"/>
</dbReference>
<evidence type="ECO:0000259" key="5">
    <source>
        <dbReference type="Pfam" id="PF00155"/>
    </source>
</evidence>
<dbReference type="InterPro" id="IPR001917">
    <property type="entry name" value="Aminotrans_II_pyridoxalP_BS"/>
</dbReference>
<evidence type="ECO:0000256" key="1">
    <source>
        <dbReference type="ARBA" id="ARBA00001933"/>
    </source>
</evidence>
<accession>A0A1M5UWY7</accession>
<dbReference type="Pfam" id="PF00155">
    <property type="entry name" value="Aminotran_1_2"/>
    <property type="match status" value="1"/>
</dbReference>
<gene>
    <name evidence="6" type="ORF">SAMN05444388_11517</name>
</gene>
<dbReference type="Gene3D" id="3.40.640.10">
    <property type="entry name" value="Type I PLP-dependent aspartate aminotransferase-like (Major domain)"/>
    <property type="match status" value="1"/>
</dbReference>
<proteinExistence type="predicted"/>
<evidence type="ECO:0000256" key="3">
    <source>
        <dbReference type="ARBA" id="ARBA00022679"/>
    </source>
</evidence>
<evidence type="ECO:0000256" key="4">
    <source>
        <dbReference type="ARBA" id="ARBA00022898"/>
    </source>
</evidence>
<dbReference type="RefSeq" id="WP_073411119.1">
    <property type="nucleotide sequence ID" value="NZ_FQWH01000015.1"/>
</dbReference>
<comment type="cofactor">
    <cofactor evidence="1">
        <name>pyridoxal 5'-phosphate</name>
        <dbReference type="ChEBI" id="CHEBI:597326"/>
    </cofactor>
</comment>
<sequence>MAKIKHNDFIQTIDEILSGAKQQGTIHLYAEDTVLDGRTIKINGRNLFHFATTSYLGLEYDHRLKNAAIAAITKYGTQFPLSKTYISHPVYQQLESKIETMYGMPAIVTKNSTLGHLGVIPNLIKDEEGIILDHQVHWSVQNASLPLKLRNIPVEMIRHNNLQMLEDKIKDLSAKCNKIWYMADGVYSMFGDFAPVNELLALSKKYPQLQLYFDDVHGMSWRGKNGTGFVLDILKELPENVFLMSTLSKSFGASGAAFFCPDKKLYDRIKNFGGPLTFSAQLEPASVAAACASADIHLSDEITILQQELEQKISLFIELITKSTLPVITPNNSPVFFLGTAMPLTAYKLVQRLFNEGYFVNPGLYPAVPVKNTGIRITISRNNGDEQIKGLTEALEYHYPLALEETSNTLNKVSMAFGIPQPDPQEKENTIKPALNYQYKTSIKQIDAALWNKLIDKQNIFDWDGLCFLEDAFTNCSEIQNNWEFHYFIISDNFGNPIVATFFTFGLWKDDMLAPVSVSLQLEEKRMKNPFYITSKVLGMGSLFTEGNHCYINKKHSLSKEALLLLLEKAEILYQDLNADMLVLRDFEENQWLSDLFHNLGFIKIAMPQTCVITDINWNNNQEFAAILSPRSKKHFTREVLPYEKMFRVIIKDRLTDNEVAHAYSLYKNVKNNNYAVNTFTYPIAVFQKMAAHPFWEFILLYLKEDTDQEPVGVLFCYKNCAHTYVPSLIGMDYTVSRKYNLYRQLLFQGIKRAQELHYKRLELGITATFEKRKLGAQLISKFAYLQAKDNFSMELLSTMQIENKVPL</sequence>
<feature type="domain" description="Aminotransferase class I/classII large" evidence="5">
    <location>
        <begin position="55"/>
        <end position="389"/>
    </location>
</feature>
<dbReference type="Proteomes" id="UP000184112">
    <property type="component" value="Unassembled WGS sequence"/>
</dbReference>
<dbReference type="InterPro" id="IPR004839">
    <property type="entry name" value="Aminotransferase_I/II_large"/>
</dbReference>
<evidence type="ECO:0000313" key="7">
    <source>
        <dbReference type="Proteomes" id="UP000184112"/>
    </source>
</evidence>
<dbReference type="InterPro" id="IPR015424">
    <property type="entry name" value="PyrdxlP-dep_Trfase"/>
</dbReference>
<keyword evidence="4" id="KW-0663">Pyridoxal phosphate</keyword>